<dbReference type="InterPro" id="IPR001314">
    <property type="entry name" value="Peptidase_S1A"/>
</dbReference>
<dbReference type="AlphaFoldDB" id="A0A1Y1LP56"/>
<dbReference type="InterPro" id="IPR051333">
    <property type="entry name" value="CLIP_Serine_Protease"/>
</dbReference>
<dbReference type="PRINTS" id="PR00722">
    <property type="entry name" value="CHYMOTRYPSIN"/>
</dbReference>
<comment type="similarity">
    <text evidence="7 8">Belongs to the peptidase S1 family. CLIP subfamily.</text>
</comment>
<dbReference type="SMART" id="SM00020">
    <property type="entry name" value="Tryp_SPc"/>
    <property type="match status" value="1"/>
</dbReference>
<evidence type="ECO:0000256" key="2">
    <source>
        <dbReference type="ARBA" id="ARBA00022729"/>
    </source>
</evidence>
<dbReference type="OrthoDB" id="7726766at2759"/>
<proteinExistence type="inferred from homology"/>
<dbReference type="EMBL" id="GEZM01050721">
    <property type="protein sequence ID" value="JAV75419.1"/>
    <property type="molecule type" value="Transcribed_RNA"/>
</dbReference>
<dbReference type="Gene3D" id="2.40.10.10">
    <property type="entry name" value="Trypsin-like serine proteases"/>
    <property type="match status" value="2"/>
</dbReference>
<evidence type="ECO:0000256" key="4">
    <source>
        <dbReference type="ARBA" id="ARBA00022825"/>
    </source>
</evidence>
<dbReference type="RefSeq" id="XP_031350114.1">
    <property type="nucleotide sequence ID" value="XM_031494254.1"/>
</dbReference>
<keyword evidence="4 8" id="KW-0720">Serine protease</keyword>
<feature type="chain" id="PRO_5011907392" description="CLIP domain-containing serine protease" evidence="8">
    <location>
        <begin position="18"/>
        <end position="357"/>
    </location>
</feature>
<dbReference type="PROSITE" id="PS50240">
    <property type="entry name" value="TRYPSIN_DOM"/>
    <property type="match status" value="1"/>
</dbReference>
<dbReference type="GO" id="GO:0004252">
    <property type="term" value="F:serine-type endopeptidase activity"/>
    <property type="evidence" value="ECO:0007669"/>
    <property type="project" value="UniProtKB-UniRule"/>
</dbReference>
<dbReference type="EMBL" id="GEZM01050720">
    <property type="protein sequence ID" value="JAV75420.1"/>
    <property type="molecule type" value="Transcribed_RNA"/>
</dbReference>
<evidence type="ECO:0000313" key="11">
    <source>
        <dbReference type="EMBL" id="JAV75419.1"/>
    </source>
</evidence>
<dbReference type="PANTHER" id="PTHR24260:SF136">
    <property type="entry name" value="GH08193P-RELATED"/>
    <property type="match status" value="1"/>
</dbReference>
<dbReference type="GeneID" id="116175881"/>
<evidence type="ECO:0000259" key="10">
    <source>
        <dbReference type="PROSITE" id="PS51888"/>
    </source>
</evidence>
<dbReference type="Pfam" id="PF12032">
    <property type="entry name" value="CLIP"/>
    <property type="match status" value="1"/>
</dbReference>
<dbReference type="InterPro" id="IPR038565">
    <property type="entry name" value="CLIP_sf"/>
</dbReference>
<keyword evidence="8" id="KW-0964">Secreted</keyword>
<keyword evidence="1 8" id="KW-0645">Protease</keyword>
<dbReference type="PANTHER" id="PTHR24260">
    <property type="match status" value="1"/>
</dbReference>
<dbReference type="InterPro" id="IPR009003">
    <property type="entry name" value="Peptidase_S1_PA"/>
</dbReference>
<evidence type="ECO:0000256" key="1">
    <source>
        <dbReference type="ARBA" id="ARBA00022670"/>
    </source>
</evidence>
<dbReference type="GO" id="GO:0006508">
    <property type="term" value="P:proteolysis"/>
    <property type="evidence" value="ECO:0007669"/>
    <property type="project" value="UniProtKB-KW"/>
</dbReference>
<dbReference type="KEGG" id="ppyr:116175881"/>
<evidence type="ECO:0000256" key="8">
    <source>
        <dbReference type="RuleBase" id="RU366078"/>
    </source>
</evidence>
<organism evidence="11">
    <name type="scientific">Photinus pyralis</name>
    <name type="common">Common eastern firefly</name>
    <name type="synonym">Lampyris pyralis</name>
    <dbReference type="NCBI Taxonomy" id="7054"/>
    <lineage>
        <taxon>Eukaryota</taxon>
        <taxon>Metazoa</taxon>
        <taxon>Ecdysozoa</taxon>
        <taxon>Arthropoda</taxon>
        <taxon>Hexapoda</taxon>
        <taxon>Insecta</taxon>
        <taxon>Pterygota</taxon>
        <taxon>Neoptera</taxon>
        <taxon>Endopterygota</taxon>
        <taxon>Coleoptera</taxon>
        <taxon>Polyphaga</taxon>
        <taxon>Elateriformia</taxon>
        <taxon>Elateroidea</taxon>
        <taxon>Lampyridae</taxon>
        <taxon>Lampyrinae</taxon>
        <taxon>Photinus</taxon>
    </lineage>
</organism>
<feature type="domain" description="Peptidase S1" evidence="9">
    <location>
        <begin position="90"/>
        <end position="356"/>
    </location>
</feature>
<dbReference type="InterPro" id="IPR022700">
    <property type="entry name" value="CLIP"/>
</dbReference>
<keyword evidence="2 8" id="KW-0732">Signal</keyword>
<dbReference type="RefSeq" id="XP_031350106.1">
    <property type="nucleotide sequence ID" value="XM_031494246.1"/>
</dbReference>
<dbReference type="InterPro" id="IPR043504">
    <property type="entry name" value="Peptidase_S1_PA_chymotrypsin"/>
</dbReference>
<comment type="subcellular location">
    <subcellularLocation>
        <location evidence="8">Secreted</location>
    </subcellularLocation>
</comment>
<evidence type="ECO:0000256" key="5">
    <source>
        <dbReference type="ARBA" id="ARBA00023157"/>
    </source>
</evidence>
<dbReference type="EC" id="3.4.21.-" evidence="8"/>
<dbReference type="GO" id="GO:0005576">
    <property type="term" value="C:extracellular region"/>
    <property type="evidence" value="ECO:0007669"/>
    <property type="project" value="UniProtKB-SubCell"/>
</dbReference>
<protein>
    <recommendedName>
        <fullName evidence="8">CLIP domain-containing serine protease</fullName>
        <ecNumber evidence="8">3.4.21.-</ecNumber>
    </recommendedName>
</protein>
<feature type="domain" description="Clip" evidence="10">
    <location>
        <begin position="19"/>
        <end position="69"/>
    </location>
</feature>
<reference evidence="11" key="1">
    <citation type="journal article" date="2016" name="Sci. Rep.">
        <title>Molecular characterization of firefly nuptial gifts: a multi-omics approach sheds light on postcopulatory sexual selection.</title>
        <authorList>
            <person name="Al-Wathiqui N."/>
            <person name="Fallon T.R."/>
            <person name="South A."/>
            <person name="Weng J.K."/>
            <person name="Lewis S.M."/>
        </authorList>
    </citation>
    <scope>NUCLEOTIDE SEQUENCE</scope>
</reference>
<accession>A0A1Y1LP56</accession>
<name>A0A1Y1LP56_PHOPY</name>
<dbReference type="CDD" id="cd00190">
    <property type="entry name" value="Tryp_SPc"/>
    <property type="match status" value="1"/>
</dbReference>
<evidence type="ECO:0000256" key="6">
    <source>
        <dbReference type="ARBA" id="ARBA00023180"/>
    </source>
</evidence>
<comment type="domain">
    <text evidence="8">The clip domain consists of 35-55 residues which are 'knitted' together usually by 3 conserved disulfide bonds forming a clip-like compact structure.</text>
</comment>
<dbReference type="Pfam" id="PF00089">
    <property type="entry name" value="Trypsin"/>
    <property type="match status" value="1"/>
</dbReference>
<keyword evidence="3 8" id="KW-0378">Hydrolase</keyword>
<keyword evidence="5" id="KW-1015">Disulfide bond</keyword>
<dbReference type="PROSITE" id="PS51888">
    <property type="entry name" value="CLIP"/>
    <property type="match status" value="1"/>
</dbReference>
<dbReference type="SUPFAM" id="SSF50494">
    <property type="entry name" value="Trypsin-like serine proteases"/>
    <property type="match status" value="1"/>
</dbReference>
<evidence type="ECO:0000256" key="3">
    <source>
        <dbReference type="ARBA" id="ARBA00022801"/>
    </source>
</evidence>
<feature type="signal peptide" evidence="8">
    <location>
        <begin position="1"/>
        <end position="17"/>
    </location>
</feature>
<dbReference type="FunFam" id="2.40.10.10:FF:000028">
    <property type="entry name" value="Serine protease easter"/>
    <property type="match status" value="1"/>
</dbReference>
<evidence type="ECO:0000259" key="9">
    <source>
        <dbReference type="PROSITE" id="PS50240"/>
    </source>
</evidence>
<dbReference type="RefSeq" id="XP_031350098.1">
    <property type="nucleotide sequence ID" value="XM_031494238.1"/>
</dbReference>
<evidence type="ECO:0000256" key="7">
    <source>
        <dbReference type="ARBA" id="ARBA00024195"/>
    </source>
</evidence>
<keyword evidence="6" id="KW-0325">Glycoprotein</keyword>
<sequence length="357" mass="40535">MKLVFILVCSALGTVSAEECTTNNGEVGTCTTLLECPIIFAALANPNKSAIDILDKHFCKPGKRDMVCCTKSSSKRPHIQHSIPNISNRLYCGLQHSDDYFHPINEVSIYEFPWLALIILHVNDKDETRSFAICSGTLINERYVLTSTDCLIKHNNDRISVRLGKFRTEDKSRADCVENKMYNTSECSDSAEYEVAKRILHPHRIGFTYNNNIALLRLAKNVQYSDAIRPICLRESDYPNSPTIGSTLFLSGWNDQFFVKGNTTKRKISTTLISNEQCSALLRTTITSYNICTANRRANTESQCYLDKGGPLVFSYKNQWFLEGVLSEFSGRCDNTVPLIFMRVSQYLEWIYDSMQE</sequence>
<dbReference type="SMART" id="SM00680">
    <property type="entry name" value="CLIP"/>
    <property type="match status" value="1"/>
</dbReference>
<dbReference type="InterPro" id="IPR001254">
    <property type="entry name" value="Trypsin_dom"/>
</dbReference>
<dbReference type="Gene3D" id="3.30.1640.30">
    <property type="match status" value="1"/>
</dbReference>